<evidence type="ECO:0000256" key="6">
    <source>
        <dbReference type="ARBA" id="ARBA00023136"/>
    </source>
</evidence>
<feature type="region of interest" description="Disordered" evidence="7">
    <location>
        <begin position="1"/>
        <end position="41"/>
    </location>
</feature>
<feature type="compositionally biased region" description="Basic and acidic residues" evidence="7">
    <location>
        <begin position="1"/>
        <end position="13"/>
    </location>
</feature>
<dbReference type="Proteomes" id="UP001500449">
    <property type="component" value="Unassembled WGS sequence"/>
</dbReference>
<feature type="transmembrane region" description="Helical" evidence="8">
    <location>
        <begin position="291"/>
        <end position="313"/>
    </location>
</feature>
<evidence type="ECO:0000313" key="10">
    <source>
        <dbReference type="EMBL" id="GAA1858916.1"/>
    </source>
</evidence>
<dbReference type="InterPro" id="IPR004681">
    <property type="entry name" value="TRAP_DctM"/>
</dbReference>
<evidence type="ECO:0000256" key="1">
    <source>
        <dbReference type="ARBA" id="ARBA00004429"/>
    </source>
</evidence>
<keyword evidence="11" id="KW-1185">Reference proteome</keyword>
<feature type="transmembrane region" description="Helical" evidence="8">
    <location>
        <begin position="488"/>
        <end position="512"/>
    </location>
</feature>
<evidence type="ECO:0000256" key="2">
    <source>
        <dbReference type="ARBA" id="ARBA00022475"/>
    </source>
</evidence>
<feature type="transmembrane region" description="Helical" evidence="8">
    <location>
        <begin position="347"/>
        <end position="371"/>
    </location>
</feature>
<comment type="subcellular location">
    <subcellularLocation>
        <location evidence="1">Cell inner membrane</location>
        <topology evidence="1">Multi-pass membrane protein</topology>
    </subcellularLocation>
</comment>
<feature type="transmembrane region" description="Helical" evidence="8">
    <location>
        <begin position="168"/>
        <end position="194"/>
    </location>
</feature>
<feature type="domain" description="TRAP C4-dicarboxylate transport system permease DctM subunit" evidence="9">
    <location>
        <begin position="83"/>
        <end position="508"/>
    </location>
</feature>
<keyword evidence="2" id="KW-1003">Cell membrane</keyword>
<gene>
    <name evidence="10" type="ORF">GCM10009836_43930</name>
</gene>
<evidence type="ECO:0000256" key="8">
    <source>
        <dbReference type="SAM" id="Phobius"/>
    </source>
</evidence>
<reference evidence="10 11" key="1">
    <citation type="journal article" date="2019" name="Int. J. Syst. Evol. Microbiol.">
        <title>The Global Catalogue of Microorganisms (GCM) 10K type strain sequencing project: providing services to taxonomists for standard genome sequencing and annotation.</title>
        <authorList>
            <consortium name="The Broad Institute Genomics Platform"/>
            <consortium name="The Broad Institute Genome Sequencing Center for Infectious Disease"/>
            <person name="Wu L."/>
            <person name="Ma J."/>
        </authorList>
    </citation>
    <scope>NUCLEOTIDE SEQUENCE [LARGE SCALE GENOMIC DNA]</scope>
    <source>
        <strain evidence="10 11">JCM 16009</strain>
    </source>
</reference>
<dbReference type="Pfam" id="PF06808">
    <property type="entry name" value="DctM"/>
    <property type="match status" value="1"/>
</dbReference>
<feature type="transmembrane region" description="Helical" evidence="8">
    <location>
        <begin position="319"/>
        <end position="335"/>
    </location>
</feature>
<feature type="transmembrane region" description="Helical" evidence="8">
    <location>
        <begin position="79"/>
        <end position="105"/>
    </location>
</feature>
<name>A0ABN2NAQ3_9PSEU</name>
<proteinExistence type="predicted"/>
<evidence type="ECO:0000256" key="7">
    <source>
        <dbReference type="SAM" id="MobiDB-lite"/>
    </source>
</evidence>
<evidence type="ECO:0000256" key="4">
    <source>
        <dbReference type="ARBA" id="ARBA00022692"/>
    </source>
</evidence>
<evidence type="ECO:0000313" key="11">
    <source>
        <dbReference type="Proteomes" id="UP001500449"/>
    </source>
</evidence>
<keyword evidence="3" id="KW-0997">Cell inner membrane</keyword>
<feature type="transmembrane region" description="Helical" evidence="8">
    <location>
        <begin position="215"/>
        <end position="237"/>
    </location>
</feature>
<feature type="transmembrane region" description="Helical" evidence="8">
    <location>
        <begin position="249"/>
        <end position="270"/>
    </location>
</feature>
<keyword evidence="4 8" id="KW-0812">Transmembrane</keyword>
<organism evidence="10 11">
    <name type="scientific">Pseudonocardia ailaonensis</name>
    <dbReference type="NCBI Taxonomy" id="367279"/>
    <lineage>
        <taxon>Bacteria</taxon>
        <taxon>Bacillati</taxon>
        <taxon>Actinomycetota</taxon>
        <taxon>Actinomycetes</taxon>
        <taxon>Pseudonocardiales</taxon>
        <taxon>Pseudonocardiaceae</taxon>
        <taxon>Pseudonocardia</taxon>
    </lineage>
</organism>
<feature type="transmembrane region" description="Helical" evidence="8">
    <location>
        <begin position="391"/>
        <end position="409"/>
    </location>
</feature>
<feature type="transmembrane region" description="Helical" evidence="8">
    <location>
        <begin position="439"/>
        <end position="467"/>
    </location>
</feature>
<dbReference type="PANTHER" id="PTHR33362:SF5">
    <property type="entry name" value="C4-DICARBOXYLATE TRAP TRANSPORTER LARGE PERMEASE PROTEIN DCTM"/>
    <property type="match status" value="1"/>
</dbReference>
<comment type="caution">
    <text evidence="10">The sequence shown here is derived from an EMBL/GenBank/DDBJ whole genome shotgun (WGS) entry which is preliminary data.</text>
</comment>
<sequence length="518" mass="54029">MAEQRATDGRGSPERTAPALLQASREPDLASPGRRRRLPGRSRIAPSGAIFVVLVALSTAAAAVVAFGDLDRQTVGLLVIALTVSLLMCGVHVAPALALPGLLGIWNLAGPKGVASLLEEIPHSSVASWSLSVIPMFILMGLVLQQTGITAVLFDAARQWIGRVPGGLAVATVVSGAGMSAGSGSTLGVTFALGRIGIPEMIKARYSPRLATGSVAMAGTLKLLIPPSITMVIYAGIAQTPVGPQLLAGVVPGVILAVLFTVVIMIWAKVRPVDAPAVDMSGYTTRSRLRAAVRTWPLVLLAVIIIGGMYSGVATATEAGALAAFTAIVLGAWSIRRDGPRQLLLRLGTALGHTVAAVAAIMLLLVGVHIMTRVAALSGLAQELTGFVSDLGLSRVGLLLCLVVVFVVLGMFMDELAMMLLTVPILIPVLNQLDIDLLWFGVFMGLMCEIGMVAPPVGLLSFIVHGIAQDREVNLGVRISLGDVFRGVMWFVFVAIVFVVVLIAVPQIALWLPQASMG</sequence>
<dbReference type="EMBL" id="BAAAQK010000017">
    <property type="protein sequence ID" value="GAA1858916.1"/>
    <property type="molecule type" value="Genomic_DNA"/>
</dbReference>
<dbReference type="PANTHER" id="PTHR33362">
    <property type="entry name" value="SIALIC ACID TRAP TRANSPORTER PERMEASE PROTEIN SIAT-RELATED"/>
    <property type="match status" value="1"/>
</dbReference>
<protein>
    <recommendedName>
        <fullName evidence="9">TRAP C4-dicarboxylate transport system permease DctM subunit domain-containing protein</fullName>
    </recommendedName>
</protein>
<feature type="transmembrane region" description="Helical" evidence="8">
    <location>
        <begin position="126"/>
        <end position="148"/>
    </location>
</feature>
<evidence type="ECO:0000256" key="5">
    <source>
        <dbReference type="ARBA" id="ARBA00022989"/>
    </source>
</evidence>
<accession>A0ABN2NAQ3</accession>
<evidence type="ECO:0000259" key="9">
    <source>
        <dbReference type="Pfam" id="PF06808"/>
    </source>
</evidence>
<evidence type="ECO:0000256" key="3">
    <source>
        <dbReference type="ARBA" id="ARBA00022519"/>
    </source>
</evidence>
<keyword evidence="5 8" id="KW-1133">Transmembrane helix</keyword>
<keyword evidence="6 8" id="KW-0472">Membrane</keyword>
<dbReference type="InterPro" id="IPR010656">
    <property type="entry name" value="DctM"/>
</dbReference>
<feature type="transmembrane region" description="Helical" evidence="8">
    <location>
        <begin position="44"/>
        <end position="67"/>
    </location>
</feature>